<dbReference type="InterPro" id="IPR045275">
    <property type="entry name" value="MscS_archaea/bacteria_type"/>
</dbReference>
<dbReference type="Gene3D" id="1.10.287.1260">
    <property type="match status" value="1"/>
</dbReference>
<proteinExistence type="inferred from homology"/>
<evidence type="ECO:0000259" key="9">
    <source>
        <dbReference type="Pfam" id="PF00924"/>
    </source>
</evidence>
<dbReference type="Pfam" id="PF00924">
    <property type="entry name" value="MS_channel_2nd"/>
    <property type="match status" value="1"/>
</dbReference>
<dbReference type="RefSeq" id="WP_138652198.1">
    <property type="nucleotide sequence ID" value="NZ_CP040637.1"/>
</dbReference>
<feature type="transmembrane region" description="Helical" evidence="8">
    <location>
        <begin position="139"/>
        <end position="161"/>
    </location>
</feature>
<evidence type="ECO:0000313" key="13">
    <source>
        <dbReference type="Proteomes" id="UP000307562"/>
    </source>
</evidence>
<dbReference type="Pfam" id="PF21088">
    <property type="entry name" value="MS_channel_1st"/>
    <property type="match status" value="1"/>
</dbReference>
<dbReference type="KEGG" id="npl:FGF80_03405"/>
<feature type="region of interest" description="Disordered" evidence="7">
    <location>
        <begin position="347"/>
        <end position="386"/>
    </location>
</feature>
<keyword evidence="13" id="KW-1185">Reference proteome</keyword>
<dbReference type="InterPro" id="IPR049278">
    <property type="entry name" value="MS_channel_C"/>
</dbReference>
<feature type="transmembrane region" description="Helical" evidence="8">
    <location>
        <begin position="20"/>
        <end position="41"/>
    </location>
</feature>
<evidence type="ECO:0000256" key="1">
    <source>
        <dbReference type="ARBA" id="ARBA00004651"/>
    </source>
</evidence>
<feature type="compositionally biased region" description="Basic and acidic residues" evidence="7">
    <location>
        <begin position="360"/>
        <end position="386"/>
    </location>
</feature>
<evidence type="ECO:0000256" key="4">
    <source>
        <dbReference type="ARBA" id="ARBA00022692"/>
    </source>
</evidence>
<evidence type="ECO:0000256" key="8">
    <source>
        <dbReference type="SAM" id="Phobius"/>
    </source>
</evidence>
<feature type="transmembrane region" description="Helical" evidence="8">
    <location>
        <begin position="98"/>
        <end position="118"/>
    </location>
</feature>
<dbReference type="AlphaFoldDB" id="A0A4P9TE02"/>
<dbReference type="Gene3D" id="2.30.30.60">
    <property type="match status" value="1"/>
</dbReference>
<feature type="transmembrane region" description="Helical" evidence="8">
    <location>
        <begin position="167"/>
        <end position="198"/>
    </location>
</feature>
<feature type="domain" description="Mechanosensitive ion channel transmembrane helices 2/3" evidence="11">
    <location>
        <begin position="146"/>
        <end position="182"/>
    </location>
</feature>
<keyword evidence="3" id="KW-1003">Cell membrane</keyword>
<keyword evidence="6 8" id="KW-0472">Membrane</keyword>
<feature type="domain" description="Mechanosensitive ion channel MscS C-terminal" evidence="10">
    <location>
        <begin position="258"/>
        <end position="342"/>
    </location>
</feature>
<evidence type="ECO:0000256" key="2">
    <source>
        <dbReference type="ARBA" id="ARBA00008017"/>
    </source>
</evidence>
<dbReference type="SUPFAM" id="SSF82689">
    <property type="entry name" value="Mechanosensitive channel protein MscS (YggB), C-terminal domain"/>
    <property type="match status" value="1"/>
</dbReference>
<dbReference type="Proteomes" id="UP000307562">
    <property type="component" value="Chromosome"/>
</dbReference>
<evidence type="ECO:0000256" key="6">
    <source>
        <dbReference type="ARBA" id="ARBA00023136"/>
    </source>
</evidence>
<organism evidence="12 13">
    <name type="scientific">Natrinema pallidum</name>
    <dbReference type="NCBI Taxonomy" id="69527"/>
    <lineage>
        <taxon>Archaea</taxon>
        <taxon>Methanobacteriati</taxon>
        <taxon>Methanobacteriota</taxon>
        <taxon>Stenosarchaea group</taxon>
        <taxon>Halobacteria</taxon>
        <taxon>Halobacteriales</taxon>
        <taxon>Natrialbaceae</taxon>
        <taxon>Natrinema</taxon>
    </lineage>
</organism>
<feature type="domain" description="Mechanosensitive ion channel MscS" evidence="9">
    <location>
        <begin position="188"/>
        <end position="250"/>
    </location>
</feature>
<dbReference type="InterPro" id="IPR023408">
    <property type="entry name" value="MscS_beta-dom_sf"/>
</dbReference>
<dbReference type="InterPro" id="IPR006686">
    <property type="entry name" value="MscS_channel_CS"/>
</dbReference>
<dbReference type="GeneID" id="96154983"/>
<protein>
    <submittedName>
        <fullName evidence="12">Mechanosensitive ion channel family protein</fullName>
    </submittedName>
</protein>
<dbReference type="GO" id="GO:0005886">
    <property type="term" value="C:plasma membrane"/>
    <property type="evidence" value="ECO:0007669"/>
    <property type="project" value="UniProtKB-SubCell"/>
</dbReference>
<evidence type="ECO:0000313" key="12">
    <source>
        <dbReference type="EMBL" id="QCW02335.1"/>
    </source>
</evidence>
<dbReference type="PANTHER" id="PTHR30221:SF20">
    <property type="entry name" value="SMALL-CONDUCTANCE MECHANOSENSITIVE CHANNEL"/>
    <property type="match status" value="1"/>
</dbReference>
<comment type="similarity">
    <text evidence="2">Belongs to the MscS (TC 1.A.23) family.</text>
</comment>
<dbReference type="Pfam" id="PF21082">
    <property type="entry name" value="MS_channel_3rd"/>
    <property type="match status" value="1"/>
</dbReference>
<dbReference type="SUPFAM" id="SSF82861">
    <property type="entry name" value="Mechanosensitive channel protein MscS (YggB), transmembrane region"/>
    <property type="match status" value="1"/>
</dbReference>
<comment type="subcellular location">
    <subcellularLocation>
        <location evidence="1">Cell membrane</location>
        <topology evidence="1">Multi-pass membrane protein</topology>
    </subcellularLocation>
</comment>
<name>A0A4P9TE02_9EURY</name>
<keyword evidence="5 8" id="KW-1133">Transmembrane helix</keyword>
<dbReference type="InterPro" id="IPR011066">
    <property type="entry name" value="MscS_channel_C_sf"/>
</dbReference>
<dbReference type="PANTHER" id="PTHR30221">
    <property type="entry name" value="SMALL-CONDUCTANCE MECHANOSENSITIVE CHANNEL"/>
    <property type="match status" value="1"/>
</dbReference>
<evidence type="ECO:0000256" key="3">
    <source>
        <dbReference type="ARBA" id="ARBA00022475"/>
    </source>
</evidence>
<evidence type="ECO:0000259" key="11">
    <source>
        <dbReference type="Pfam" id="PF21088"/>
    </source>
</evidence>
<dbReference type="GO" id="GO:0008381">
    <property type="term" value="F:mechanosensitive monoatomic ion channel activity"/>
    <property type="evidence" value="ECO:0007669"/>
    <property type="project" value="InterPro"/>
</dbReference>
<evidence type="ECO:0000259" key="10">
    <source>
        <dbReference type="Pfam" id="PF21082"/>
    </source>
</evidence>
<dbReference type="Gene3D" id="3.30.70.100">
    <property type="match status" value="1"/>
</dbReference>
<dbReference type="InterPro" id="IPR006685">
    <property type="entry name" value="MscS_channel_2nd"/>
</dbReference>
<gene>
    <name evidence="12" type="ORF">FGF80_03405</name>
</gene>
<keyword evidence="4 8" id="KW-0812">Transmembrane</keyword>
<dbReference type="PROSITE" id="PS01246">
    <property type="entry name" value="UPF0003"/>
    <property type="match status" value="1"/>
</dbReference>
<reference evidence="13" key="1">
    <citation type="submission" date="2019-05" db="EMBL/GenBank/DDBJ databases">
        <title>Complete Genome Sequence and Methylation Pattern of the Halophilic Archaeon Natrinema pallidum BOL6-1.</title>
        <authorList>
            <person name="DasSarma P."/>
            <person name="DasSarma B.P."/>
            <person name="DasSarma S.L."/>
            <person name="Martinez F.L."/>
            <person name="Guzman D."/>
            <person name="Roberts R.J."/>
            <person name="DasSarma S."/>
        </authorList>
    </citation>
    <scope>NUCLEOTIDE SEQUENCE [LARGE SCALE GENOMIC DNA]</scope>
    <source>
        <strain evidence="13">BOL6-1</strain>
    </source>
</reference>
<evidence type="ECO:0000256" key="5">
    <source>
        <dbReference type="ARBA" id="ARBA00022989"/>
    </source>
</evidence>
<dbReference type="InterPro" id="IPR049142">
    <property type="entry name" value="MS_channel_1st"/>
</dbReference>
<dbReference type="SUPFAM" id="SSF50182">
    <property type="entry name" value="Sm-like ribonucleoproteins"/>
    <property type="match status" value="1"/>
</dbReference>
<evidence type="ECO:0000256" key="7">
    <source>
        <dbReference type="SAM" id="MobiDB-lite"/>
    </source>
</evidence>
<feature type="transmembrane region" description="Helical" evidence="8">
    <location>
        <begin position="53"/>
        <end position="78"/>
    </location>
</feature>
<sequence length="386" mass="42341">MLGLVTGFDWLSDLFPTTTLKIAVSVGAVGLVVAMLLAYQRIHAWVAERARPLYADIVAMALLISACAVSTAVVTGVWGRADEIQRLYTELDPGGDAVPRAVFSFILLVLTVIVTRFVRRVIEEVMDSTAAVTEHQRQVTHRLSQVIIWSVSLVVILGIWIEDLGSLLVGAGFLGIVLGMAARQTLGTVLAGFVLMFARPFEIGDWIEIEDDEGIVTDISIVNTRVRSFDGEYIMIPNDVIASSMVTNRSKRGRLRLEVEVGVDYGTDVERAADLAEDALADIDEVLSAPSPQVVGKSFGDSAVVLGVRFWIDKPSARRYWMARTAAIDAIKRTFEGEDIKIPFPQRELSGRAESGGFRIADERSASDGRDETGREHRMTTLEENE</sequence>
<accession>A0A4P9TE02</accession>
<dbReference type="EMBL" id="CP040637">
    <property type="protein sequence ID" value="QCW02335.1"/>
    <property type="molecule type" value="Genomic_DNA"/>
</dbReference>
<dbReference type="InterPro" id="IPR010920">
    <property type="entry name" value="LSM_dom_sf"/>
</dbReference>
<dbReference type="InterPro" id="IPR011014">
    <property type="entry name" value="MscS_channel_TM-2"/>
</dbReference>